<dbReference type="GO" id="GO:0016887">
    <property type="term" value="F:ATP hydrolysis activity"/>
    <property type="evidence" value="ECO:0007669"/>
    <property type="project" value="InterPro"/>
</dbReference>
<dbReference type="RefSeq" id="XP_007510175.1">
    <property type="nucleotide sequence ID" value="XM_007510113.1"/>
</dbReference>
<feature type="region of interest" description="Disordered" evidence="8">
    <location>
        <begin position="865"/>
        <end position="884"/>
    </location>
</feature>
<dbReference type="InterPro" id="IPR003593">
    <property type="entry name" value="AAA+_ATPase"/>
</dbReference>
<feature type="transmembrane region" description="Helical" evidence="9">
    <location>
        <begin position="915"/>
        <end position="935"/>
    </location>
</feature>
<feature type="transmembrane region" description="Helical" evidence="9">
    <location>
        <begin position="1059"/>
        <end position="1078"/>
    </location>
</feature>
<evidence type="ECO:0000256" key="4">
    <source>
        <dbReference type="ARBA" id="ARBA00022741"/>
    </source>
</evidence>
<dbReference type="GO" id="GO:0005524">
    <property type="term" value="F:ATP binding"/>
    <property type="evidence" value="ECO:0007669"/>
    <property type="project" value="UniProtKB-KW"/>
</dbReference>
<feature type="domain" description="ABC transporter" evidence="10">
    <location>
        <begin position="564"/>
        <end position="808"/>
    </location>
</feature>
<dbReference type="InterPro" id="IPR013525">
    <property type="entry name" value="ABC2_TM"/>
</dbReference>
<gene>
    <name evidence="11" type="ordered locus">Bathy11g01780</name>
</gene>
<name>K8F154_9CHLO</name>
<dbReference type="InterPro" id="IPR050352">
    <property type="entry name" value="ABCG_transporters"/>
</dbReference>
<dbReference type="GO" id="GO:0016020">
    <property type="term" value="C:membrane"/>
    <property type="evidence" value="ECO:0007669"/>
    <property type="project" value="UniProtKB-SubCell"/>
</dbReference>
<dbReference type="InterPro" id="IPR017871">
    <property type="entry name" value="ABC_transporter-like_CS"/>
</dbReference>
<dbReference type="InterPro" id="IPR003439">
    <property type="entry name" value="ABC_transporter-like_ATP-bd"/>
</dbReference>
<dbReference type="KEGG" id="bpg:Bathy11g01780"/>
<dbReference type="EMBL" id="FO082268">
    <property type="protein sequence ID" value="CCO18520.1"/>
    <property type="molecule type" value="Genomic_DNA"/>
</dbReference>
<evidence type="ECO:0000313" key="11">
    <source>
        <dbReference type="EMBL" id="CCO18520.1"/>
    </source>
</evidence>
<keyword evidence="3 9" id="KW-0812">Transmembrane</keyword>
<dbReference type="OrthoDB" id="66620at2759"/>
<dbReference type="AlphaFoldDB" id="K8F154"/>
<dbReference type="PANTHER" id="PTHR48041">
    <property type="entry name" value="ABC TRANSPORTER G FAMILY MEMBER 28"/>
    <property type="match status" value="1"/>
</dbReference>
<feature type="compositionally biased region" description="Low complexity" evidence="8">
    <location>
        <begin position="484"/>
        <end position="504"/>
    </location>
</feature>
<evidence type="ECO:0000256" key="2">
    <source>
        <dbReference type="ARBA" id="ARBA00022448"/>
    </source>
</evidence>
<protein>
    <submittedName>
        <fullName evidence="11">ATP-binding cassette superfamily</fullName>
    </submittedName>
</protein>
<organism evidence="11 12">
    <name type="scientific">Bathycoccus prasinos</name>
    <dbReference type="NCBI Taxonomy" id="41875"/>
    <lineage>
        <taxon>Eukaryota</taxon>
        <taxon>Viridiplantae</taxon>
        <taxon>Chlorophyta</taxon>
        <taxon>Mamiellophyceae</taxon>
        <taxon>Mamiellales</taxon>
        <taxon>Bathycoccaceae</taxon>
        <taxon>Bathycoccus</taxon>
    </lineage>
</organism>
<evidence type="ECO:0000256" key="3">
    <source>
        <dbReference type="ARBA" id="ARBA00022692"/>
    </source>
</evidence>
<dbReference type="SUPFAM" id="SSF52540">
    <property type="entry name" value="P-loop containing nucleoside triphosphate hydrolases"/>
    <property type="match status" value="1"/>
</dbReference>
<dbReference type="PROSITE" id="PS00211">
    <property type="entry name" value="ABC_TRANSPORTER_1"/>
    <property type="match status" value="1"/>
</dbReference>
<dbReference type="eggNOG" id="KOG0061">
    <property type="taxonomic scope" value="Eukaryota"/>
</dbReference>
<keyword evidence="6 9" id="KW-1133">Transmembrane helix</keyword>
<evidence type="ECO:0000259" key="10">
    <source>
        <dbReference type="PROSITE" id="PS50893"/>
    </source>
</evidence>
<feature type="transmembrane region" description="Helical" evidence="9">
    <location>
        <begin position="1009"/>
        <end position="1026"/>
    </location>
</feature>
<proteinExistence type="predicted"/>
<evidence type="ECO:0000256" key="8">
    <source>
        <dbReference type="SAM" id="MobiDB-lite"/>
    </source>
</evidence>
<keyword evidence="12" id="KW-1185">Reference proteome</keyword>
<dbReference type="Pfam" id="PF01061">
    <property type="entry name" value="ABC2_membrane"/>
    <property type="match status" value="1"/>
</dbReference>
<dbReference type="InterPro" id="IPR027417">
    <property type="entry name" value="P-loop_NTPase"/>
</dbReference>
<feature type="transmembrane region" description="Helical" evidence="9">
    <location>
        <begin position="947"/>
        <end position="969"/>
    </location>
</feature>
<feature type="compositionally biased region" description="Basic residues" evidence="8">
    <location>
        <begin position="528"/>
        <end position="540"/>
    </location>
</feature>
<dbReference type="PANTHER" id="PTHR48041:SF2">
    <property type="entry name" value="ATP-DEPENDENT PERMEASE-RELATED"/>
    <property type="match status" value="1"/>
</dbReference>
<keyword evidence="2" id="KW-0813">Transport</keyword>
<evidence type="ECO:0000256" key="5">
    <source>
        <dbReference type="ARBA" id="ARBA00022840"/>
    </source>
</evidence>
<dbReference type="GO" id="GO:0140359">
    <property type="term" value="F:ABC-type transporter activity"/>
    <property type="evidence" value="ECO:0007669"/>
    <property type="project" value="InterPro"/>
</dbReference>
<dbReference type="STRING" id="41875.K8F154"/>
<feature type="transmembrane region" description="Helical" evidence="9">
    <location>
        <begin position="1173"/>
        <end position="1193"/>
    </location>
</feature>
<feature type="compositionally biased region" description="Acidic residues" evidence="8">
    <location>
        <begin position="505"/>
        <end position="523"/>
    </location>
</feature>
<sequence length="1199" mass="131097">MNAFVSGDSSIQLYSKEDIKKQCFNAMRDFDPPCKFQTILYSVNSSHPENCAHCVAERGNFGGSADTRFRNRISGSGLSARAFAGEDDEGESDDEEDKCPLGWSGVDCSVCDVSNSCPSIVVNGKKRNPIGCTKDCFLPTTEELSIPRRTKNLDADQNRLVPEASFEAGKVFSCQCGGDAKTDPYCMFQKDQSFLFHVVAASGMKEREEEELKVGVSSSFEEAARIGMRASDSIGSGTNSNGDDSREVEINVRAYGGMPTQDNVNYPEWKYKFASAAVWDANFTKCTYSVEKCRAPYPSDHTCVLYDCTAGKTACPPSDVEKCPGRTAMKCGTNETDNSTDTLFWQHPCNPLVTPVSDRGMQFWCDINATKTSDGSNVCYWTQPGVIPTLAVTCRVGNCVYEEQTMAKENWCSLEETVPVYWTGDALTRAFMLLFVSVIIAGMVMYVLWERKQRYNEEDEEESDVVVRDEDLNTEALLNDSAAYSDDGYSSVNNESSSSSSSSDADGDDDVSNDNESFEEENGEEKKTKKNLARRKRSRRTSSLSTQIPQRSSKDMMVLSWRHLFVDASVKNDRKKSTKHILRDVSGMAGPGGVFAVLGPSGAGKSTLIDTLAGRTPPDRNVRGAIYLDGQVASNVGLRAASACVTQDDVLPGTSTVWEHLLFHATLRMPIGTSTNALRRRVGQTMRDLGIEKLADSLIGDQFSRGLSGGEKRRVSIATELLMSPGIMFLDEPTTGLDSTNAAKVVDILSKLGSRHGVTVLLSIHQPRPDIFRLLDRILILSSVGSVVYSGPSVSAKGFFESLAYVPPRPRDVHVADFILDVVIKSSKETTSRVCRDFAVSDIFTLNENTIEMLAIEASSDAVVGNDDADDEERGNKTKGSGSACSSAKKCLAPMKVQIQQLLARLRKNATRHPFLIATHFIATLFTAIALGAIFYQCGRDTGGVQNRMGCCFFILLFLTLMSLSSLPVWREDDLLSRREILAGAYGVDGYFVSQIAFDVIVVRAIPPLFFSLATYFCVGLHLNFFSFVNFTFVCVLTNITASALCTCVSIATPSNASANVVGMLLLLVNVVCGGFLLNEEQPRAKAADGSGNRHILVKILTRLSFINHGFQSMMIGEFLDAGTFYFTPKLVESDPSKKSSPSSGGGDVRVPVSGKEVLDFFSFGSTRSEMRVHVVALASLACAYLAIAYFLLKFRVRY</sequence>
<keyword evidence="7 9" id="KW-0472">Membrane</keyword>
<dbReference type="PROSITE" id="PS50893">
    <property type="entry name" value="ABC_TRANSPORTER_2"/>
    <property type="match status" value="1"/>
</dbReference>
<evidence type="ECO:0000256" key="1">
    <source>
        <dbReference type="ARBA" id="ARBA00004141"/>
    </source>
</evidence>
<evidence type="ECO:0000256" key="7">
    <source>
        <dbReference type="ARBA" id="ARBA00023136"/>
    </source>
</evidence>
<feature type="region of interest" description="Disordered" evidence="8">
    <location>
        <begin position="484"/>
        <end position="552"/>
    </location>
</feature>
<dbReference type="Proteomes" id="UP000198341">
    <property type="component" value="Chromosome 11"/>
</dbReference>
<evidence type="ECO:0000313" key="12">
    <source>
        <dbReference type="Proteomes" id="UP000198341"/>
    </source>
</evidence>
<comment type="subcellular location">
    <subcellularLocation>
        <location evidence="1">Membrane</location>
        <topology evidence="1">Multi-pass membrane protein</topology>
    </subcellularLocation>
</comment>
<evidence type="ECO:0000256" key="9">
    <source>
        <dbReference type="SAM" id="Phobius"/>
    </source>
</evidence>
<dbReference type="SMART" id="SM00382">
    <property type="entry name" value="AAA"/>
    <property type="match status" value="1"/>
</dbReference>
<accession>K8F154</accession>
<dbReference type="GeneID" id="19012858"/>
<feature type="transmembrane region" description="Helical" evidence="9">
    <location>
        <begin position="430"/>
        <end position="449"/>
    </location>
</feature>
<dbReference type="Pfam" id="PF00005">
    <property type="entry name" value="ABC_tran"/>
    <property type="match status" value="1"/>
</dbReference>
<reference evidence="11 12" key="1">
    <citation type="submission" date="2011-10" db="EMBL/GenBank/DDBJ databases">
        <authorList>
            <person name="Genoscope - CEA"/>
        </authorList>
    </citation>
    <scope>NUCLEOTIDE SEQUENCE [LARGE SCALE GENOMIC DNA]</scope>
    <source>
        <strain evidence="11 12">RCC 1105</strain>
    </source>
</reference>
<keyword evidence="5 11" id="KW-0067">ATP-binding</keyword>
<dbReference type="Gene3D" id="3.40.50.300">
    <property type="entry name" value="P-loop containing nucleotide triphosphate hydrolases"/>
    <property type="match status" value="1"/>
</dbReference>
<feature type="transmembrane region" description="Helical" evidence="9">
    <location>
        <begin position="981"/>
        <end position="1003"/>
    </location>
</feature>
<keyword evidence="4" id="KW-0547">Nucleotide-binding</keyword>
<evidence type="ECO:0000256" key="6">
    <source>
        <dbReference type="ARBA" id="ARBA00022989"/>
    </source>
</evidence>